<name>A0ACB8ISF2_CITSI</name>
<protein>
    <submittedName>
        <fullName evidence="1">CCHC-type domain-containing protein</fullName>
    </submittedName>
</protein>
<evidence type="ECO:0000313" key="1">
    <source>
        <dbReference type="EMBL" id="KAH9699245.1"/>
    </source>
</evidence>
<accession>A0ACB8ISF2</accession>
<dbReference type="EMBL" id="CM039177">
    <property type="protein sequence ID" value="KAH9699245.1"/>
    <property type="molecule type" value="Genomic_DNA"/>
</dbReference>
<reference evidence="2" key="1">
    <citation type="journal article" date="2023" name="Hortic. Res.">
        <title>A chromosome-level phased genome enabling allele-level studies in sweet orange: a case study on citrus Huanglongbing tolerance.</title>
        <authorList>
            <person name="Wu B."/>
            <person name="Yu Q."/>
            <person name="Deng Z."/>
            <person name="Duan Y."/>
            <person name="Luo F."/>
            <person name="Gmitter F. Jr."/>
        </authorList>
    </citation>
    <scope>NUCLEOTIDE SEQUENCE [LARGE SCALE GENOMIC DNA]</scope>
    <source>
        <strain evidence="2">cv. Valencia</strain>
    </source>
</reference>
<keyword evidence="2" id="KW-1185">Reference proteome</keyword>
<organism evidence="1 2">
    <name type="scientific">Citrus sinensis</name>
    <name type="common">Sweet orange</name>
    <name type="synonym">Citrus aurantium var. sinensis</name>
    <dbReference type="NCBI Taxonomy" id="2711"/>
    <lineage>
        <taxon>Eukaryota</taxon>
        <taxon>Viridiplantae</taxon>
        <taxon>Streptophyta</taxon>
        <taxon>Embryophyta</taxon>
        <taxon>Tracheophyta</taxon>
        <taxon>Spermatophyta</taxon>
        <taxon>Magnoliopsida</taxon>
        <taxon>eudicotyledons</taxon>
        <taxon>Gunneridae</taxon>
        <taxon>Pentapetalae</taxon>
        <taxon>rosids</taxon>
        <taxon>malvids</taxon>
        <taxon>Sapindales</taxon>
        <taxon>Rutaceae</taxon>
        <taxon>Aurantioideae</taxon>
        <taxon>Citrus</taxon>
    </lineage>
</organism>
<dbReference type="Proteomes" id="UP000829398">
    <property type="component" value="Chromosome 8"/>
</dbReference>
<evidence type="ECO:0000313" key="2">
    <source>
        <dbReference type="Proteomes" id="UP000829398"/>
    </source>
</evidence>
<comment type="caution">
    <text evidence="1">The sequence shown here is derived from an EMBL/GenBank/DDBJ whole genome shotgun (WGS) entry which is preliminary data.</text>
</comment>
<proteinExistence type="predicted"/>
<gene>
    <name evidence="1" type="ORF">KPL71_024270</name>
</gene>
<sequence length="514" mass="57895">MDAEELLRKCQASVSKEEETDIVTFMGRMKIKGEEIAANCLVGKVLTSRSINKEGLKAAMQMAWRTVKEVKIESMGDNIFLFKFASEEEKKRVLMGGPWHFDRALIVLTEPTGIGDIKNQSFTHATFWVQFHNIPIMCMNKEAIQKLGEKIGTVKEVETDDAGECFGQFSRARISIDISQPLKKIVFLQQADGKTPMPILYEKLPDFCFCCAHIGHQYRECLRYKGQQKEDLPYGGWMRAVTQADRIKQKRSREKGNREQSNLNENVQAPTSPSSNNPIDQDGSKLNNSVRETRDGAEPEDTRNLLISDKTHLMLTSSETKNQQVGSQSMGSDINEVQNRVASNDSHYSYESTKAGEKILKKNENPVDKIGWEIPKDKRKQIDESARSDVEEMDSGPSKTNAKPKARKWKLKARIPIAKGAKNHGLIGAKRLSSDDHQLSPQHKKKRVLSPPKQSHVGNHISLAINSDYSNLISSNRTARKLQITEEISDEGDYMAAMEEEVSAGAEFQARRQP</sequence>